<evidence type="ECO:0000313" key="2">
    <source>
        <dbReference type="Proteomes" id="UP001210169"/>
    </source>
</evidence>
<protein>
    <submittedName>
        <fullName evidence="1">Uncharacterized protein</fullName>
    </submittedName>
</protein>
<evidence type="ECO:0000313" key="1">
    <source>
        <dbReference type="EMBL" id="WAU02150.1"/>
    </source>
</evidence>
<dbReference type="GeneID" id="301329336"/>
<proteinExistence type="predicted"/>
<organism evidence="1 2">
    <name type="scientific">Streptomyces nigrescens</name>
    <dbReference type="NCBI Taxonomy" id="1920"/>
    <lineage>
        <taxon>Bacteria</taxon>
        <taxon>Bacillati</taxon>
        <taxon>Actinomycetota</taxon>
        <taxon>Actinomycetes</taxon>
        <taxon>Kitasatosporales</taxon>
        <taxon>Streptomycetaceae</taxon>
        <taxon>Streptomyces</taxon>
    </lineage>
</organism>
<dbReference type="Proteomes" id="UP001210169">
    <property type="component" value="Chromosome"/>
</dbReference>
<name>A0ABY7IUY0_STRNI</name>
<sequence>MSEIAQPPVLTMTAVSTIEVTDQHDEDSPGSWAVIETAEQGQLLLALPGQMADALTEGTSLPSGQPGPGRLVLTDDEIATYRARVANLSAASR</sequence>
<dbReference type="RefSeq" id="WP_266449486.1">
    <property type="nucleotide sequence ID" value="NZ_CP114203.1"/>
</dbReference>
<keyword evidence="2" id="KW-1185">Reference proteome</keyword>
<gene>
    <name evidence="1" type="ORF">STRNI_000118</name>
</gene>
<accession>A0ABY7IUY0</accession>
<dbReference type="EMBL" id="CP114203">
    <property type="protein sequence ID" value="WAU02150.1"/>
    <property type="molecule type" value="Genomic_DNA"/>
</dbReference>
<reference evidence="1 2" key="1">
    <citation type="submission" date="2022-12" db="EMBL/GenBank/DDBJ databases">
        <authorList>
            <person name="Ruckert C."/>
            <person name="Busche T."/>
            <person name="Kalinowski J."/>
            <person name="Wittmann C."/>
        </authorList>
    </citation>
    <scope>NUCLEOTIDE SEQUENCE [LARGE SCALE GENOMIC DNA]</scope>
    <source>
        <strain evidence="1 2">DSM 40276</strain>
    </source>
</reference>